<gene>
    <name evidence="3" type="ORF">TRFO_20929</name>
</gene>
<reference evidence="3" key="1">
    <citation type="submission" date="2016-10" db="EMBL/GenBank/DDBJ databases">
        <authorList>
            <person name="Benchimol M."/>
            <person name="Almeida L.G."/>
            <person name="Vasconcelos A.T."/>
            <person name="Perreira-Neves A."/>
            <person name="Rosa I.A."/>
            <person name="Tasca T."/>
            <person name="Bogo M.R."/>
            <person name="de Souza W."/>
        </authorList>
    </citation>
    <scope>NUCLEOTIDE SEQUENCE [LARGE SCALE GENOMIC DNA]</scope>
    <source>
        <strain evidence="3">K</strain>
    </source>
</reference>
<evidence type="ECO:0000256" key="1">
    <source>
        <dbReference type="ARBA" id="ARBA00022468"/>
    </source>
</evidence>
<feature type="domain" description="Ras-GAP" evidence="2">
    <location>
        <begin position="312"/>
        <end position="497"/>
    </location>
</feature>
<sequence length="594" mass="67864">MDDIKTPSTVAKHVFFHLAGVSGAAPKLEIVNKELSYPQYPFEIFKPHIDELIPEIQESTFAENLRDPYDDFFDFQVVIADLISQNDINELYEHPSEPLEQLLDGLRNMFSADFINSLTDTFPINADSVLESLPPPIQKSCAAIASLVHENSLNDQFISWIGNALIPPQWHGCTSAENPNMKLGGLFMKYRMMVKNQSPHWAILTPQNEITIYRADDLTVVDTFRVSKIESSRSGRSIRICKDSNIGARLIPYDKETFQTWLSPEPLIPCCTAFVAEAIPPQIIDAFETALIQPDTYLIRALLHHDIMKIKVAQESMEDLYTIFAYHGLVHRFLMASCSLEFAQPNLTENTVLRSNSHVTYLFKVYYKKFGRKFFDNIIRPIIDKIDEVGPLGIKNEDKSKSDDVSELLNWVIDKFLSGAEYIPNEFRHMACVLKSVTATMLRSRHAVFNALSSFLCLRFSTAIIADPLGFDEKGRPPKDLQNISIPFAQLLQLPFNLQPMSDRYTYLGSLNEQIIDRYEEIYNFVVAVAETKEQVNYEKPSKNEVEAAIRRLLGIINESRSHFIAKYTEYYENDTDHTASAFAMSEFISRLFR</sequence>
<dbReference type="GeneID" id="94836373"/>
<dbReference type="SUPFAM" id="SSF48350">
    <property type="entry name" value="GTPase activation domain, GAP"/>
    <property type="match status" value="1"/>
</dbReference>
<dbReference type="OrthoDB" id="775356at2759"/>
<proteinExistence type="predicted"/>
<dbReference type="GO" id="GO:0005096">
    <property type="term" value="F:GTPase activator activity"/>
    <property type="evidence" value="ECO:0007669"/>
    <property type="project" value="UniProtKB-KW"/>
</dbReference>
<comment type="caution">
    <text evidence="3">The sequence shown here is derived from an EMBL/GenBank/DDBJ whole genome shotgun (WGS) entry which is preliminary data.</text>
</comment>
<keyword evidence="4" id="KW-1185">Reference proteome</keyword>
<evidence type="ECO:0000313" key="4">
    <source>
        <dbReference type="Proteomes" id="UP000179807"/>
    </source>
</evidence>
<dbReference type="PANTHER" id="PTHR10194">
    <property type="entry name" value="RAS GTPASE-ACTIVATING PROTEINS"/>
    <property type="match status" value="1"/>
</dbReference>
<dbReference type="VEuPathDB" id="TrichDB:TRFO_20929"/>
<evidence type="ECO:0000259" key="2">
    <source>
        <dbReference type="PROSITE" id="PS50018"/>
    </source>
</evidence>
<dbReference type="Proteomes" id="UP000179807">
    <property type="component" value="Unassembled WGS sequence"/>
</dbReference>
<dbReference type="Gene3D" id="1.10.506.10">
    <property type="entry name" value="GTPase Activation - p120gap, domain 1"/>
    <property type="match status" value="1"/>
</dbReference>
<dbReference type="PANTHER" id="PTHR10194:SF60">
    <property type="entry name" value="RAS GTPASE-ACTIVATING PROTEIN RASKOL"/>
    <property type="match status" value="1"/>
</dbReference>
<evidence type="ECO:0000313" key="3">
    <source>
        <dbReference type="EMBL" id="OHT10016.1"/>
    </source>
</evidence>
<dbReference type="InterPro" id="IPR039360">
    <property type="entry name" value="Ras_GTPase"/>
</dbReference>
<dbReference type="EMBL" id="MLAK01000624">
    <property type="protein sequence ID" value="OHT10016.1"/>
    <property type="molecule type" value="Genomic_DNA"/>
</dbReference>
<dbReference type="AlphaFoldDB" id="A0A1J4KGF7"/>
<keyword evidence="1" id="KW-0343">GTPase activation</keyword>
<name>A0A1J4KGF7_9EUKA</name>
<dbReference type="PROSITE" id="PS50018">
    <property type="entry name" value="RAS_GTPASE_ACTIV_2"/>
    <property type="match status" value="1"/>
</dbReference>
<dbReference type="InterPro" id="IPR008936">
    <property type="entry name" value="Rho_GTPase_activation_prot"/>
</dbReference>
<protein>
    <submittedName>
        <fullName evidence="3">GTPase-activator protein</fullName>
    </submittedName>
</protein>
<dbReference type="RefSeq" id="XP_068363152.1">
    <property type="nucleotide sequence ID" value="XM_068501669.1"/>
</dbReference>
<dbReference type="InterPro" id="IPR001936">
    <property type="entry name" value="RasGAP_dom"/>
</dbReference>
<organism evidence="3 4">
    <name type="scientific">Tritrichomonas foetus</name>
    <dbReference type="NCBI Taxonomy" id="1144522"/>
    <lineage>
        <taxon>Eukaryota</taxon>
        <taxon>Metamonada</taxon>
        <taxon>Parabasalia</taxon>
        <taxon>Tritrichomonadida</taxon>
        <taxon>Tritrichomonadidae</taxon>
        <taxon>Tritrichomonas</taxon>
    </lineage>
</organism>
<accession>A0A1J4KGF7</accession>
<dbReference type="CDD" id="cd04519">
    <property type="entry name" value="RasGAP"/>
    <property type="match status" value="1"/>
</dbReference>